<evidence type="ECO:0000256" key="1">
    <source>
        <dbReference type="SAM" id="MobiDB-lite"/>
    </source>
</evidence>
<feature type="region of interest" description="Disordered" evidence="1">
    <location>
        <begin position="138"/>
        <end position="164"/>
    </location>
</feature>
<dbReference type="Proteomes" id="UP001141327">
    <property type="component" value="Unassembled WGS sequence"/>
</dbReference>
<keyword evidence="3" id="KW-1185">Reference proteome</keyword>
<gene>
    <name evidence="2" type="ORF">PAPYR_13380</name>
</gene>
<evidence type="ECO:0000313" key="3">
    <source>
        <dbReference type="Proteomes" id="UP001141327"/>
    </source>
</evidence>
<sequence>MPLQLAHQRAVLGEVVEADAALVPVRVVVAHGQDGVRHPAQEEVAPHRVGRQPELAQQRHDSRVGVRHAVAAGGGEAAQALERGGKRARKAEAGERISHQGQRSTFVKGMVRGPPRRPAGPWAVGVELVRVAGGGGAPIAEGTPEVDPRRFGRGDNRIRGPEVQSDRGRKAVLLANLQLVPLGKAAERAHSEFRKDGDGVMARHANRSGASDIVHCIRTKSSGWGDSELGMAFGCDELILRDVVQKHILLKQINRPVPPKTMVL</sequence>
<dbReference type="EMBL" id="JAPMOS010000500">
    <property type="protein sequence ID" value="KAJ4452458.1"/>
    <property type="molecule type" value="Genomic_DNA"/>
</dbReference>
<name>A0ABQ8U0B6_9EUKA</name>
<protein>
    <submittedName>
        <fullName evidence="2">Uncharacterized protein</fullName>
    </submittedName>
</protein>
<evidence type="ECO:0000313" key="2">
    <source>
        <dbReference type="EMBL" id="KAJ4452458.1"/>
    </source>
</evidence>
<accession>A0ABQ8U0B6</accession>
<feature type="region of interest" description="Disordered" evidence="1">
    <location>
        <begin position="75"/>
        <end position="102"/>
    </location>
</feature>
<feature type="compositionally biased region" description="Basic and acidic residues" evidence="1">
    <location>
        <begin position="146"/>
        <end position="164"/>
    </location>
</feature>
<proteinExistence type="predicted"/>
<organism evidence="2 3">
    <name type="scientific">Paratrimastix pyriformis</name>
    <dbReference type="NCBI Taxonomy" id="342808"/>
    <lineage>
        <taxon>Eukaryota</taxon>
        <taxon>Metamonada</taxon>
        <taxon>Preaxostyla</taxon>
        <taxon>Paratrimastigidae</taxon>
        <taxon>Paratrimastix</taxon>
    </lineage>
</organism>
<comment type="caution">
    <text evidence="2">The sequence shown here is derived from an EMBL/GenBank/DDBJ whole genome shotgun (WGS) entry which is preliminary data.</text>
</comment>
<reference evidence="2" key="1">
    <citation type="journal article" date="2022" name="bioRxiv">
        <title>Genomics of Preaxostyla Flagellates Illuminates Evolutionary Transitions and the Path Towards Mitochondrial Loss.</title>
        <authorList>
            <person name="Novak L.V.F."/>
            <person name="Treitli S.C."/>
            <person name="Pyrih J."/>
            <person name="Halakuc P."/>
            <person name="Pipaliya S.V."/>
            <person name="Vacek V."/>
            <person name="Brzon O."/>
            <person name="Soukal P."/>
            <person name="Eme L."/>
            <person name="Dacks J.B."/>
            <person name="Karnkowska A."/>
            <person name="Elias M."/>
            <person name="Hampl V."/>
        </authorList>
    </citation>
    <scope>NUCLEOTIDE SEQUENCE</scope>
    <source>
        <strain evidence="2">RCP-MX</strain>
    </source>
</reference>